<dbReference type="GeneID" id="43508747"/>
<evidence type="ECO:0000256" key="1">
    <source>
        <dbReference type="SAM" id="MobiDB-lite"/>
    </source>
</evidence>
<sequence length="138" mass="15327">MELNNLSPYLSGIMLILIGLYGMVRSYQEWRLHDEPAKRLALVLMVSFALFGIVGGVSIIMLIAIDPEFWVIEATAITSGYLLLVYATLSMLPSENNPEKTQDRRSRGKTRKTEGKKGKTSPPLCGGSEVPQRRCITP</sequence>
<keyword evidence="2" id="KW-0812">Transmembrane</keyword>
<keyword evidence="2" id="KW-1133">Transmembrane helix</keyword>
<dbReference type="EMBL" id="CP008887">
    <property type="protein sequence ID" value="AIU69038.1"/>
    <property type="molecule type" value="Genomic_DNA"/>
</dbReference>
<dbReference type="RefSeq" id="WP_050002022.1">
    <property type="nucleotide sequence ID" value="NZ_CP008887.1"/>
</dbReference>
<dbReference type="KEGG" id="teu:TEU_01055"/>
<dbReference type="Proteomes" id="UP000029980">
    <property type="component" value="Chromosome"/>
</dbReference>
<evidence type="ECO:0000256" key="2">
    <source>
        <dbReference type="SAM" id="Phobius"/>
    </source>
</evidence>
<accession>A0A097QRE6</accession>
<dbReference type="STRING" id="1505907.TEU_01055"/>
<keyword evidence="4" id="KW-1185">Reference proteome</keyword>
<protein>
    <submittedName>
        <fullName evidence="3">Uncharacterized protein</fullName>
    </submittedName>
</protein>
<feature type="compositionally biased region" description="Basic and acidic residues" evidence="1">
    <location>
        <begin position="97"/>
        <end position="117"/>
    </location>
</feature>
<feature type="transmembrane region" description="Helical" evidence="2">
    <location>
        <begin position="6"/>
        <end position="24"/>
    </location>
</feature>
<feature type="region of interest" description="Disordered" evidence="1">
    <location>
        <begin position="94"/>
        <end position="138"/>
    </location>
</feature>
<reference evidence="3 4" key="1">
    <citation type="journal article" date="2015" name="Int. J. Syst. Evol. Microbiol.">
        <title>Thermococcus eurythermalis sp. nov., a conditional piezophilic hyperthermophilic archaeon with a wide temperature range isolated from an oil-immersed chimney in the Guaymas Basin.</title>
        <authorList>
            <person name="Zhao W."/>
            <person name="Zeng X."/>
            <person name="Xiao X."/>
        </authorList>
    </citation>
    <scope>NUCLEOTIDE SEQUENCE [LARGE SCALE GENOMIC DNA]</scope>
    <source>
        <strain evidence="3 4">A501</strain>
    </source>
</reference>
<feature type="transmembrane region" description="Helical" evidence="2">
    <location>
        <begin position="40"/>
        <end position="63"/>
    </location>
</feature>
<keyword evidence="2" id="KW-0472">Membrane</keyword>
<feature type="transmembrane region" description="Helical" evidence="2">
    <location>
        <begin position="69"/>
        <end position="92"/>
    </location>
</feature>
<dbReference type="HOGENOM" id="CLU_1850733_0_0_2"/>
<gene>
    <name evidence="3" type="ORF">TEU_01055</name>
</gene>
<evidence type="ECO:0000313" key="4">
    <source>
        <dbReference type="Proteomes" id="UP000029980"/>
    </source>
</evidence>
<evidence type="ECO:0000313" key="3">
    <source>
        <dbReference type="EMBL" id="AIU69038.1"/>
    </source>
</evidence>
<name>A0A097QRE6_9EURY</name>
<organism evidence="3 4">
    <name type="scientific">Thermococcus eurythermalis</name>
    <dbReference type="NCBI Taxonomy" id="1505907"/>
    <lineage>
        <taxon>Archaea</taxon>
        <taxon>Methanobacteriati</taxon>
        <taxon>Methanobacteriota</taxon>
        <taxon>Thermococci</taxon>
        <taxon>Thermococcales</taxon>
        <taxon>Thermococcaceae</taxon>
        <taxon>Thermococcus</taxon>
    </lineage>
</organism>
<dbReference type="AlphaFoldDB" id="A0A097QRE6"/>
<proteinExistence type="predicted"/>